<protein>
    <recommendedName>
        <fullName evidence="2">Metal-binding protein</fullName>
    </recommendedName>
</protein>
<organism evidence="1">
    <name type="scientific">uncultured Acetobacteraceae bacterium</name>
    <dbReference type="NCBI Taxonomy" id="169975"/>
    <lineage>
        <taxon>Bacteria</taxon>
        <taxon>Pseudomonadati</taxon>
        <taxon>Pseudomonadota</taxon>
        <taxon>Alphaproteobacteria</taxon>
        <taxon>Acetobacterales</taxon>
        <taxon>Acetobacteraceae</taxon>
        <taxon>environmental samples</taxon>
    </lineage>
</organism>
<evidence type="ECO:0008006" key="2">
    <source>
        <dbReference type="Google" id="ProtNLM"/>
    </source>
</evidence>
<evidence type="ECO:0000313" key="1">
    <source>
        <dbReference type="EMBL" id="CAA9212038.1"/>
    </source>
</evidence>
<proteinExistence type="predicted"/>
<dbReference type="Pfam" id="PF07845">
    <property type="entry name" value="DUF1636"/>
    <property type="match status" value="1"/>
</dbReference>
<gene>
    <name evidence="1" type="ORF">AVDCRST_MAG08-155</name>
</gene>
<dbReference type="EMBL" id="CADCTG010000020">
    <property type="protein sequence ID" value="CAA9212038.1"/>
    <property type="molecule type" value="Genomic_DNA"/>
</dbReference>
<name>A0A6J4H123_9PROT</name>
<dbReference type="InterPro" id="IPR012863">
    <property type="entry name" value="DUF1636"/>
</dbReference>
<accession>A0A6J4H123</accession>
<dbReference type="AlphaFoldDB" id="A0A6J4H123"/>
<reference evidence="1" key="1">
    <citation type="submission" date="2020-02" db="EMBL/GenBank/DDBJ databases">
        <authorList>
            <person name="Meier V. D."/>
        </authorList>
    </citation>
    <scope>NUCLEOTIDE SEQUENCE</scope>
    <source>
        <strain evidence="1">AVDCRST_MAG08</strain>
    </source>
</reference>
<sequence length="120" mass="12134">MNRRVFVCLTCNRYAPPPEGQPTPGQRLAAAVKAATATAADPVTVRTVVCLNGCPQPCTAALREPGKCVIRFSGLTTDDAAALIEAAALYAGSADGDVPTEALPAALRGKVAGRVSLGAA</sequence>